<gene>
    <name evidence="1" type="ORF">Acr_00g0100790</name>
</gene>
<name>A0A7J0DZV8_9ERIC</name>
<protein>
    <submittedName>
        <fullName evidence="1">Uncharacterized protein</fullName>
    </submittedName>
</protein>
<keyword evidence="2" id="KW-1185">Reference proteome</keyword>
<proteinExistence type="predicted"/>
<comment type="caution">
    <text evidence="1">The sequence shown here is derived from an EMBL/GenBank/DDBJ whole genome shotgun (WGS) entry which is preliminary data.</text>
</comment>
<accession>A0A7J0DZV8</accession>
<dbReference type="Proteomes" id="UP000585474">
    <property type="component" value="Unassembled WGS sequence"/>
</dbReference>
<sequence length="162" mass="17670">MGGITKFPPGIGAGIKKNSVIKDGDTNLRPRPASLPSLPAMVLGFTLIETKAIILLVVAGDLHSRPATHHATVVPEADVVTISADKYQRLLTTQSSPAVTTLAQISASIACTAFQSPWVINSGAFPYMINASSIMSDVYYWSSISCYPCRDIYFLFFWFWYC</sequence>
<reference evidence="2" key="1">
    <citation type="submission" date="2019-07" db="EMBL/GenBank/DDBJ databases">
        <title>De Novo Assembly of kiwifruit Actinidia rufa.</title>
        <authorList>
            <person name="Sugita-Konishi S."/>
            <person name="Sato K."/>
            <person name="Mori E."/>
            <person name="Abe Y."/>
            <person name="Kisaki G."/>
            <person name="Hamano K."/>
            <person name="Suezawa K."/>
            <person name="Otani M."/>
            <person name="Fukuda T."/>
            <person name="Manabe T."/>
            <person name="Gomi K."/>
            <person name="Tabuchi M."/>
            <person name="Akimitsu K."/>
            <person name="Kataoka I."/>
        </authorList>
    </citation>
    <scope>NUCLEOTIDE SEQUENCE [LARGE SCALE GENOMIC DNA]</scope>
    <source>
        <strain evidence="2">cv. Fuchu</strain>
    </source>
</reference>
<evidence type="ECO:0000313" key="2">
    <source>
        <dbReference type="Proteomes" id="UP000585474"/>
    </source>
</evidence>
<organism evidence="1 2">
    <name type="scientific">Actinidia rufa</name>
    <dbReference type="NCBI Taxonomy" id="165716"/>
    <lineage>
        <taxon>Eukaryota</taxon>
        <taxon>Viridiplantae</taxon>
        <taxon>Streptophyta</taxon>
        <taxon>Embryophyta</taxon>
        <taxon>Tracheophyta</taxon>
        <taxon>Spermatophyta</taxon>
        <taxon>Magnoliopsida</taxon>
        <taxon>eudicotyledons</taxon>
        <taxon>Gunneridae</taxon>
        <taxon>Pentapetalae</taxon>
        <taxon>asterids</taxon>
        <taxon>Ericales</taxon>
        <taxon>Actinidiaceae</taxon>
        <taxon>Actinidia</taxon>
    </lineage>
</organism>
<dbReference type="EMBL" id="BJWL01000464">
    <property type="protein sequence ID" value="GFS46204.1"/>
    <property type="molecule type" value="Genomic_DNA"/>
</dbReference>
<dbReference type="AlphaFoldDB" id="A0A7J0DZV8"/>
<evidence type="ECO:0000313" key="1">
    <source>
        <dbReference type="EMBL" id="GFS46204.1"/>
    </source>
</evidence>